<evidence type="ECO:0000313" key="1">
    <source>
        <dbReference type="EMBL" id="SOC34935.1"/>
    </source>
</evidence>
<evidence type="ECO:0000313" key="2">
    <source>
        <dbReference type="Proteomes" id="UP000219167"/>
    </source>
</evidence>
<reference evidence="1 2" key="1">
    <citation type="submission" date="2017-08" db="EMBL/GenBank/DDBJ databases">
        <authorList>
            <person name="de Groot N.N."/>
        </authorList>
    </citation>
    <scope>NUCLEOTIDE SEQUENCE [LARGE SCALE GENOMIC DNA]</scope>
    <source>
        <strain evidence="1 2">JC85</strain>
    </source>
</reference>
<dbReference type="AlphaFoldDB" id="A0A285TZ57"/>
<keyword evidence="2" id="KW-1185">Reference proteome</keyword>
<proteinExistence type="predicted"/>
<sequence>MRSTFAVVEKVLSICLPLRKVVKKKYHFAINREVGDGADRLSAA</sequence>
<protein>
    <submittedName>
        <fullName evidence="1">Uncharacterized protein</fullName>
    </submittedName>
</protein>
<gene>
    <name evidence="1" type="ORF">SAMN05892877_101103</name>
</gene>
<name>A0A285TZ57_9HYPH</name>
<dbReference type="EMBL" id="OBQD01000001">
    <property type="protein sequence ID" value="SOC34935.1"/>
    <property type="molecule type" value="Genomic_DNA"/>
</dbReference>
<accession>A0A285TZ57</accession>
<organism evidence="1 2">
    <name type="scientific">Rhizobium subbaraonis</name>
    <dbReference type="NCBI Taxonomy" id="908946"/>
    <lineage>
        <taxon>Bacteria</taxon>
        <taxon>Pseudomonadati</taxon>
        <taxon>Pseudomonadota</taxon>
        <taxon>Alphaproteobacteria</taxon>
        <taxon>Hyphomicrobiales</taxon>
        <taxon>Rhizobiaceae</taxon>
        <taxon>Rhizobium/Agrobacterium group</taxon>
        <taxon>Rhizobium</taxon>
    </lineage>
</organism>
<dbReference type="Proteomes" id="UP000219167">
    <property type="component" value="Unassembled WGS sequence"/>
</dbReference>